<evidence type="ECO:0000313" key="6">
    <source>
        <dbReference type="Proteomes" id="UP001165685"/>
    </source>
</evidence>
<dbReference type="SUPFAM" id="SSF53756">
    <property type="entry name" value="UDP-Glycosyltransferase/glycogen phosphorylase"/>
    <property type="match status" value="1"/>
</dbReference>
<protein>
    <submittedName>
        <fullName evidence="5">Glycosyltransferase</fullName>
        <ecNumber evidence="5">2.4.-.-</ecNumber>
    </submittedName>
</protein>
<evidence type="ECO:0000256" key="2">
    <source>
        <dbReference type="ARBA" id="ARBA00022679"/>
    </source>
</evidence>
<dbReference type="InterPro" id="IPR028098">
    <property type="entry name" value="Glyco_trans_4-like_N"/>
</dbReference>
<dbReference type="Gene3D" id="3.40.50.2000">
    <property type="entry name" value="Glycogen Phosphorylase B"/>
    <property type="match status" value="2"/>
</dbReference>
<dbReference type="RefSeq" id="WP_270680477.1">
    <property type="nucleotide sequence ID" value="NZ_JAQFWP010000065.1"/>
</dbReference>
<gene>
    <name evidence="5" type="ORF">O4U47_25320</name>
</gene>
<feature type="domain" description="Glycosyl transferase family 1" evidence="3">
    <location>
        <begin position="217"/>
        <end position="367"/>
    </location>
</feature>
<dbReference type="InterPro" id="IPR001296">
    <property type="entry name" value="Glyco_trans_1"/>
</dbReference>
<dbReference type="Proteomes" id="UP001165685">
    <property type="component" value="Unassembled WGS sequence"/>
</dbReference>
<accession>A0ABT4TT32</accession>
<dbReference type="PANTHER" id="PTHR45947:SF3">
    <property type="entry name" value="SULFOQUINOVOSYL TRANSFERASE SQD2"/>
    <property type="match status" value="1"/>
</dbReference>
<evidence type="ECO:0000313" key="5">
    <source>
        <dbReference type="EMBL" id="MDA2807856.1"/>
    </source>
</evidence>
<keyword evidence="2 5" id="KW-0808">Transferase</keyword>
<feature type="domain" description="Glycosyltransferase subfamily 4-like N-terminal" evidence="4">
    <location>
        <begin position="25"/>
        <end position="197"/>
    </location>
</feature>
<dbReference type="Pfam" id="PF00534">
    <property type="entry name" value="Glycos_transf_1"/>
    <property type="match status" value="1"/>
</dbReference>
<dbReference type="Pfam" id="PF13439">
    <property type="entry name" value="Glyco_transf_4"/>
    <property type="match status" value="1"/>
</dbReference>
<evidence type="ECO:0000259" key="3">
    <source>
        <dbReference type="Pfam" id="PF00534"/>
    </source>
</evidence>
<sequence length="412" mass="43403">MKIALIAEHTAPLAAHRGEPTCGDSVHVASLSRHLAKLGHRVAVYARKSTSDPVGRSRMGRGVHAEILAAGPDRPLGEHEEADHTGAFATALTGALKDDAPDVVHALGWTSGLAALSAVHGAGGLGDVPVVQTFHSLNATEQRAGLPERPERVRLEAAIAGRADAVAVSSADLRFELARMGLPRHRVAVVPFGVDTDHFSVEGGAATEPWSPRRQDRTRVITVSGLASGGPERLIESMVRLPDAELLVVAAAPLEVALDEDARRLELLAKEAGVDDRVHLMGPVERKELPRLLRSADIFVSADRYDPYGGAVLEAMACGLPVVARAAGGPTGAVLDRTTGLLVRSARPDTLARAVRGMMNEATTRSAHGIAGADRARSRFTWQRVAAETERVYRTALPGGHGLPLAAGDDAH</sequence>
<name>A0ABT4TT32_9ACTN</name>
<dbReference type="EMBL" id="JAQFWP010000065">
    <property type="protein sequence ID" value="MDA2807856.1"/>
    <property type="molecule type" value="Genomic_DNA"/>
</dbReference>
<evidence type="ECO:0000256" key="1">
    <source>
        <dbReference type="ARBA" id="ARBA00022676"/>
    </source>
</evidence>
<reference evidence="5" key="1">
    <citation type="submission" date="2023-01" db="EMBL/GenBank/DDBJ databases">
        <title>Draft genome sequence of Nocardiopsis sp. LSu2-4 isolated from halophytes.</title>
        <authorList>
            <person name="Duangmal K."/>
            <person name="Chantavorakit T."/>
        </authorList>
    </citation>
    <scope>NUCLEOTIDE SEQUENCE</scope>
    <source>
        <strain evidence="5">LSu2-4</strain>
    </source>
</reference>
<dbReference type="InterPro" id="IPR050194">
    <property type="entry name" value="Glycosyltransferase_grp1"/>
</dbReference>
<comment type="caution">
    <text evidence="5">The sequence shown here is derived from an EMBL/GenBank/DDBJ whole genome shotgun (WGS) entry which is preliminary data.</text>
</comment>
<organism evidence="5 6">
    <name type="scientific">Nocardiopsis suaedae</name>
    <dbReference type="NCBI Taxonomy" id="3018444"/>
    <lineage>
        <taxon>Bacteria</taxon>
        <taxon>Bacillati</taxon>
        <taxon>Actinomycetota</taxon>
        <taxon>Actinomycetes</taxon>
        <taxon>Streptosporangiales</taxon>
        <taxon>Nocardiopsidaceae</taxon>
        <taxon>Nocardiopsis</taxon>
    </lineage>
</organism>
<keyword evidence="6" id="KW-1185">Reference proteome</keyword>
<dbReference type="PANTHER" id="PTHR45947">
    <property type="entry name" value="SULFOQUINOVOSYL TRANSFERASE SQD2"/>
    <property type="match status" value="1"/>
</dbReference>
<evidence type="ECO:0000259" key="4">
    <source>
        <dbReference type="Pfam" id="PF13439"/>
    </source>
</evidence>
<dbReference type="EC" id="2.4.-.-" evidence="5"/>
<keyword evidence="1 5" id="KW-0328">Glycosyltransferase</keyword>
<proteinExistence type="predicted"/>
<dbReference type="GO" id="GO:0016757">
    <property type="term" value="F:glycosyltransferase activity"/>
    <property type="evidence" value="ECO:0007669"/>
    <property type="project" value="UniProtKB-KW"/>
</dbReference>